<dbReference type="Proteomes" id="UP000249341">
    <property type="component" value="Unassembled WGS sequence"/>
</dbReference>
<reference evidence="1 2" key="1">
    <citation type="submission" date="2018-06" db="EMBL/GenBank/DDBJ databases">
        <title>Genomic Encyclopedia of Type Strains, Phase III (KMG-III): the genomes of soil and plant-associated and newly described type strains.</title>
        <authorList>
            <person name="Whitman W."/>
        </authorList>
    </citation>
    <scope>NUCLEOTIDE SEQUENCE [LARGE SCALE GENOMIC DNA]</scope>
    <source>
        <strain evidence="1 2">CGMCC 4.7090</strain>
    </source>
</reference>
<protein>
    <submittedName>
        <fullName evidence="1">Uncharacterized protein</fullName>
    </submittedName>
</protein>
<accession>A0A327Z263</accession>
<dbReference type="EMBL" id="QLMJ01000019">
    <property type="protein sequence ID" value="RAK28692.1"/>
    <property type="molecule type" value="Genomic_DNA"/>
</dbReference>
<organism evidence="1 2">
    <name type="scientific">Actinoplanes lutulentus</name>
    <dbReference type="NCBI Taxonomy" id="1287878"/>
    <lineage>
        <taxon>Bacteria</taxon>
        <taxon>Bacillati</taxon>
        <taxon>Actinomycetota</taxon>
        <taxon>Actinomycetes</taxon>
        <taxon>Micromonosporales</taxon>
        <taxon>Micromonosporaceae</taxon>
        <taxon>Actinoplanes</taxon>
    </lineage>
</organism>
<evidence type="ECO:0000313" key="2">
    <source>
        <dbReference type="Proteomes" id="UP000249341"/>
    </source>
</evidence>
<sequence length="41" mass="4655">MWYLWIAIIILLLLAVAALALKVVKLYEQGVPFRLGKVGDR</sequence>
<dbReference type="AlphaFoldDB" id="A0A327Z263"/>
<comment type="caution">
    <text evidence="1">The sequence shown here is derived from an EMBL/GenBank/DDBJ whole genome shotgun (WGS) entry which is preliminary data.</text>
</comment>
<proteinExistence type="predicted"/>
<evidence type="ECO:0000313" key="1">
    <source>
        <dbReference type="EMBL" id="RAK28692.1"/>
    </source>
</evidence>
<dbReference type="RefSeq" id="WP_260329854.1">
    <property type="nucleotide sequence ID" value="NZ_JACHWI010000006.1"/>
</dbReference>
<gene>
    <name evidence="1" type="ORF">B0I29_11929</name>
</gene>
<name>A0A327Z263_9ACTN</name>
<keyword evidence="2" id="KW-1185">Reference proteome</keyword>